<dbReference type="SUPFAM" id="SSF52540">
    <property type="entry name" value="P-loop containing nucleoside triphosphate hydrolases"/>
    <property type="match status" value="2"/>
</dbReference>
<feature type="coiled-coil region" evidence="9">
    <location>
        <begin position="172"/>
        <end position="496"/>
    </location>
</feature>
<feature type="coiled-coil region" evidence="9">
    <location>
        <begin position="760"/>
        <end position="910"/>
    </location>
</feature>
<dbReference type="InterPro" id="IPR024704">
    <property type="entry name" value="SMC"/>
</dbReference>
<reference evidence="11 12" key="1">
    <citation type="submission" date="2020-08" db="EMBL/GenBank/DDBJ databases">
        <authorList>
            <person name="Hejnol A."/>
        </authorList>
    </citation>
    <scope>NUCLEOTIDE SEQUENCE [LARGE SCALE GENOMIC DNA]</scope>
</reference>
<dbReference type="GO" id="GO:0005634">
    <property type="term" value="C:nucleus"/>
    <property type="evidence" value="ECO:0007669"/>
    <property type="project" value="UniProtKB-SubCell"/>
</dbReference>
<keyword evidence="5 9" id="KW-0175">Coiled coil</keyword>
<feature type="domain" description="SMC hinge" evidence="10">
    <location>
        <begin position="530"/>
        <end position="644"/>
    </location>
</feature>
<protein>
    <recommendedName>
        <fullName evidence="8">Structural maintenance of chromosomes protein</fullName>
    </recommendedName>
</protein>
<dbReference type="Pfam" id="PF02463">
    <property type="entry name" value="SMC_N"/>
    <property type="match status" value="1"/>
</dbReference>
<dbReference type="SUPFAM" id="SSF90257">
    <property type="entry name" value="Myosin rod fragments"/>
    <property type="match status" value="1"/>
</dbReference>
<dbReference type="AlphaFoldDB" id="A0A7I8W727"/>
<comment type="subcellular location">
    <subcellularLocation>
        <location evidence="1 8">Nucleus</location>
    </subcellularLocation>
</comment>
<evidence type="ECO:0000313" key="11">
    <source>
        <dbReference type="EMBL" id="CAD5123932.1"/>
    </source>
</evidence>
<dbReference type="InterPro" id="IPR010935">
    <property type="entry name" value="SMC_hinge"/>
</dbReference>
<dbReference type="Gene3D" id="3.40.50.300">
    <property type="entry name" value="P-loop containing nucleotide triphosphate hydrolases"/>
    <property type="match status" value="2"/>
</dbReference>
<dbReference type="GO" id="GO:0016887">
    <property type="term" value="F:ATP hydrolysis activity"/>
    <property type="evidence" value="ECO:0007669"/>
    <property type="project" value="InterPro"/>
</dbReference>
<feature type="coiled-coil region" evidence="9">
    <location>
        <begin position="680"/>
        <end position="724"/>
    </location>
</feature>
<dbReference type="Gene3D" id="3.30.70.1620">
    <property type="match status" value="1"/>
</dbReference>
<comment type="similarity">
    <text evidence="2">Belongs to the SMC family. SMC3 subfamily.</text>
</comment>
<dbReference type="EMBL" id="CAJFCJ010000019">
    <property type="protein sequence ID" value="CAD5123932.1"/>
    <property type="molecule type" value="Genomic_DNA"/>
</dbReference>
<dbReference type="Pfam" id="PF06470">
    <property type="entry name" value="SMC_hinge"/>
    <property type="match status" value="1"/>
</dbReference>
<keyword evidence="12" id="KW-1185">Reference proteome</keyword>
<dbReference type="FunFam" id="3.40.50.300:FF:000424">
    <property type="entry name" value="Structural maintenance of chromosomes 3"/>
    <property type="match status" value="1"/>
</dbReference>
<organism evidence="11 12">
    <name type="scientific">Dimorphilus gyrociliatus</name>
    <dbReference type="NCBI Taxonomy" id="2664684"/>
    <lineage>
        <taxon>Eukaryota</taxon>
        <taxon>Metazoa</taxon>
        <taxon>Spiralia</taxon>
        <taxon>Lophotrochozoa</taxon>
        <taxon>Annelida</taxon>
        <taxon>Polychaeta</taxon>
        <taxon>Polychaeta incertae sedis</taxon>
        <taxon>Dinophilidae</taxon>
        <taxon>Dimorphilus</taxon>
    </lineage>
</organism>
<dbReference type="PANTHER" id="PTHR43977">
    <property type="entry name" value="STRUCTURAL MAINTENANCE OF CHROMOSOMES PROTEIN 3"/>
    <property type="match status" value="1"/>
</dbReference>
<evidence type="ECO:0000256" key="1">
    <source>
        <dbReference type="ARBA" id="ARBA00004123"/>
    </source>
</evidence>
<keyword evidence="4" id="KW-0498">Mitosis</keyword>
<dbReference type="OrthoDB" id="431497at2759"/>
<comment type="caution">
    <text evidence="11">The sequence shown here is derived from an EMBL/GenBank/DDBJ whole genome shotgun (WGS) entry which is preliminary data.</text>
</comment>
<sequence>MYIKQVIIQGFRSYREQIVVEPFSPRHNVIVGRNGSGKSNFFHAIQFVLSDEYSHLREEQRNALLHEGIGPRVVSAFVEVVFDNTDRRLPLEGDSVVLRRVIGSKKDQYFLDKKMVTKTDVMNLLESAGFSRSNPYYIVKQGKINQMATAPDSQRLKLLREVAGTRVYDERKEESMNILNDTESRLEKIEDLLKYINERLSALETEKEELKKYQELDRERRKYEYQIHNNELADVKKKLEKLQKQKDQSSVGSADVREELQKYSERVKAVAKQQRELKMRLQSLVDEKDSLSSEVAELTKKKANLELTVKDLQEELEGETGTQNRIENELKKLDEKIAKTREQLAEIQPKYKKKRDTEERLTSQLARAEQRRKELYAKQGRNNQFSSKEERDKWLTKELKDLRRAIQSKEEQIRRLKDDLQKDEHKHKELVNEMQSIESKIEEHKKDIDNDQREVFEEKKLKDNLQNERNQLWRVENTLNQEIVSLRDELSKREQNLRSIIGKAILNGIDSINKVLQSLKDRKRSPELIEGYRGTLIENFEVSRQFYCAVEGTAGSKLFYHIVDSDRTGTELLREMNRMGLPGEATFLPMNRVRGKMVDPPVDKDYAIRMIDQLQFDPSFRGVMVNVFGKTMICKNLEVASKVAQEHNVDCITMDGDQALRRGVLAGGYNDARRSRLDLHKTKQETGEKLQLKLRELENHRARLNDVDSKLNQAIMEMQRAETKNSNNRAMFEKMKTDQRLKKQELQRIESSKTPKERSLKSLETQLNTMRAQEESYQEELGSDMTAQLSAEDQKEVDKLNDQIDRLTNENRVSLKERVQLERDLNKLDNLLNNNLLKKKEKLQQDLEDKYSEDQEKKLEMLQQEFDTINSRLNDHTGRLKELDNQIEIINKDQKEKACELEECKEHERNQQDMINSETKELEKIANKQSNLVKKKEECMKKIQELGSLPQEAFEGEVLPTKDLYKRLENVNKELKKYSHVNKKALDQYMSFSEQKETLMNRRQEMLTDKTSIKELMYHLDQRKYEAIQLTFKQVSKYFTEIFKKLVPQGHAELVIKKETDAVGAEEDDTPVSASGGGHLVEQFKGVAIRVSFSGKTAEMKDMQQLSGGQKSLVALTLIFAIQKCDPAPFYLFDEIDQALDSQHRKAVADMIAELCSEAQFITTTFRSELLEHADKFYGVLFRNKVSHVECVTREKAEDFLEDDQAHG</sequence>
<dbReference type="InterPro" id="IPR003395">
    <property type="entry name" value="RecF/RecN/SMC_N"/>
</dbReference>
<name>A0A7I8W727_9ANNE</name>
<keyword evidence="6 8" id="KW-0539">Nucleus</keyword>
<evidence type="ECO:0000256" key="7">
    <source>
        <dbReference type="ARBA" id="ARBA00023306"/>
    </source>
</evidence>
<dbReference type="InterPro" id="IPR027417">
    <property type="entry name" value="P-loop_NTPase"/>
</dbReference>
<dbReference type="GO" id="GO:0051276">
    <property type="term" value="P:chromosome organization"/>
    <property type="evidence" value="ECO:0007669"/>
    <property type="project" value="InterPro"/>
</dbReference>
<dbReference type="CDD" id="cd03272">
    <property type="entry name" value="ABC_SMC3_euk"/>
    <property type="match status" value="1"/>
</dbReference>
<evidence type="ECO:0000256" key="8">
    <source>
        <dbReference type="PIRNR" id="PIRNR005719"/>
    </source>
</evidence>
<evidence type="ECO:0000256" key="3">
    <source>
        <dbReference type="ARBA" id="ARBA00022618"/>
    </source>
</evidence>
<evidence type="ECO:0000256" key="6">
    <source>
        <dbReference type="ARBA" id="ARBA00023242"/>
    </source>
</evidence>
<dbReference type="GO" id="GO:0051301">
    <property type="term" value="P:cell division"/>
    <property type="evidence" value="ECO:0007669"/>
    <property type="project" value="UniProtKB-KW"/>
</dbReference>
<keyword evidence="7" id="KW-0131">Cell cycle</keyword>
<dbReference type="SMART" id="SM00968">
    <property type="entry name" value="SMC_hinge"/>
    <property type="match status" value="1"/>
</dbReference>
<evidence type="ECO:0000256" key="4">
    <source>
        <dbReference type="ARBA" id="ARBA00022776"/>
    </source>
</evidence>
<evidence type="ECO:0000313" key="12">
    <source>
        <dbReference type="Proteomes" id="UP000549394"/>
    </source>
</evidence>
<keyword evidence="3" id="KW-0132">Cell division</keyword>
<dbReference type="Gene3D" id="1.20.5.340">
    <property type="match status" value="1"/>
</dbReference>
<evidence type="ECO:0000256" key="9">
    <source>
        <dbReference type="SAM" id="Coils"/>
    </source>
</evidence>
<proteinExistence type="inferred from homology"/>
<evidence type="ECO:0000259" key="10">
    <source>
        <dbReference type="SMART" id="SM00968"/>
    </source>
</evidence>
<gene>
    <name evidence="11" type="ORF">DGYR_LOCUS11559</name>
</gene>
<dbReference type="SUPFAM" id="SSF75553">
    <property type="entry name" value="Smc hinge domain"/>
    <property type="match status" value="1"/>
</dbReference>
<evidence type="ECO:0000256" key="2">
    <source>
        <dbReference type="ARBA" id="ARBA00005917"/>
    </source>
</evidence>
<dbReference type="Proteomes" id="UP000549394">
    <property type="component" value="Unassembled WGS sequence"/>
</dbReference>
<dbReference type="PIRSF" id="PIRSF005719">
    <property type="entry name" value="SMC"/>
    <property type="match status" value="1"/>
</dbReference>
<dbReference type="GO" id="GO:0005694">
    <property type="term" value="C:chromosome"/>
    <property type="evidence" value="ECO:0007669"/>
    <property type="project" value="InterPro"/>
</dbReference>
<dbReference type="Gene3D" id="1.20.1060.20">
    <property type="match status" value="1"/>
</dbReference>
<accession>A0A7I8W727</accession>
<evidence type="ECO:0000256" key="5">
    <source>
        <dbReference type="ARBA" id="ARBA00023054"/>
    </source>
</evidence>
<dbReference type="FunFam" id="3.40.50.300:FF:000370">
    <property type="entry name" value="Structural maintenance of chromosomes 3"/>
    <property type="match status" value="1"/>
</dbReference>
<dbReference type="InterPro" id="IPR041741">
    <property type="entry name" value="SMC3_ABC_euk"/>
</dbReference>
<dbReference type="GO" id="GO:0005524">
    <property type="term" value="F:ATP binding"/>
    <property type="evidence" value="ECO:0007669"/>
    <property type="project" value="InterPro"/>
</dbReference>
<dbReference type="InterPro" id="IPR036277">
    <property type="entry name" value="SMC_hinge_sf"/>
</dbReference>